<dbReference type="HOGENOM" id="CLU_2158271_0_0_1"/>
<dbReference type="RefSeq" id="XP_040625917.1">
    <property type="nucleotide sequence ID" value="XM_040769041.1"/>
</dbReference>
<evidence type="ECO:0000259" key="2">
    <source>
        <dbReference type="PROSITE" id="PS51725"/>
    </source>
</evidence>
<feature type="region of interest" description="Disordered" evidence="1">
    <location>
        <begin position="91"/>
        <end position="111"/>
    </location>
</feature>
<dbReference type="SUPFAM" id="SSF54909">
    <property type="entry name" value="Dimeric alpha+beta barrel"/>
    <property type="match status" value="1"/>
</dbReference>
<dbReference type="PANTHER" id="PTHR40624">
    <property type="entry name" value="BIOSYNTHESIS MONOOXYGENASE, PUTATIVE (AFU_ORTHOLOGUE AFUA_1G12025)-RELATED"/>
    <property type="match status" value="1"/>
</dbReference>
<evidence type="ECO:0000313" key="4">
    <source>
        <dbReference type="Proteomes" id="UP000030653"/>
    </source>
</evidence>
<dbReference type="InterPro" id="IPR007138">
    <property type="entry name" value="ABM_dom"/>
</dbReference>
<dbReference type="OrthoDB" id="10321635at2759"/>
<evidence type="ECO:0000313" key="3">
    <source>
        <dbReference type="EMBL" id="EJT99019.1"/>
    </source>
</evidence>
<reference evidence="3 4" key="1">
    <citation type="journal article" date="2012" name="Science">
        <title>The Paleozoic origin of enzymatic lignin decomposition reconstructed from 31 fungal genomes.</title>
        <authorList>
            <person name="Floudas D."/>
            <person name="Binder M."/>
            <person name="Riley R."/>
            <person name="Barry K."/>
            <person name="Blanchette R.A."/>
            <person name="Henrissat B."/>
            <person name="Martinez A.T."/>
            <person name="Otillar R."/>
            <person name="Spatafora J.W."/>
            <person name="Yadav J.S."/>
            <person name="Aerts A."/>
            <person name="Benoit I."/>
            <person name="Boyd A."/>
            <person name="Carlson A."/>
            <person name="Copeland A."/>
            <person name="Coutinho P.M."/>
            <person name="de Vries R.P."/>
            <person name="Ferreira P."/>
            <person name="Findley K."/>
            <person name="Foster B."/>
            <person name="Gaskell J."/>
            <person name="Glotzer D."/>
            <person name="Gorecki P."/>
            <person name="Heitman J."/>
            <person name="Hesse C."/>
            <person name="Hori C."/>
            <person name="Igarashi K."/>
            <person name="Jurgens J.A."/>
            <person name="Kallen N."/>
            <person name="Kersten P."/>
            <person name="Kohler A."/>
            <person name="Kuees U."/>
            <person name="Kumar T.K.A."/>
            <person name="Kuo A."/>
            <person name="LaButti K."/>
            <person name="Larrondo L.F."/>
            <person name="Lindquist E."/>
            <person name="Ling A."/>
            <person name="Lombard V."/>
            <person name="Lucas S."/>
            <person name="Lundell T."/>
            <person name="Martin R."/>
            <person name="McLaughlin D.J."/>
            <person name="Morgenstern I."/>
            <person name="Morin E."/>
            <person name="Murat C."/>
            <person name="Nagy L.G."/>
            <person name="Nolan M."/>
            <person name="Ohm R.A."/>
            <person name="Patyshakuliyeva A."/>
            <person name="Rokas A."/>
            <person name="Ruiz-Duenas F.J."/>
            <person name="Sabat G."/>
            <person name="Salamov A."/>
            <person name="Samejima M."/>
            <person name="Schmutz J."/>
            <person name="Slot J.C."/>
            <person name="St John F."/>
            <person name="Stenlid J."/>
            <person name="Sun H."/>
            <person name="Sun S."/>
            <person name="Syed K."/>
            <person name="Tsang A."/>
            <person name="Wiebenga A."/>
            <person name="Young D."/>
            <person name="Pisabarro A."/>
            <person name="Eastwood D.C."/>
            <person name="Martin F."/>
            <person name="Cullen D."/>
            <person name="Grigoriev I.V."/>
            <person name="Hibbett D.S."/>
        </authorList>
    </citation>
    <scope>NUCLEOTIDE SEQUENCE [LARGE SCALE GENOMIC DNA]</scope>
    <source>
        <strain evidence="3 4">DJM-731 SS1</strain>
    </source>
</reference>
<dbReference type="Proteomes" id="UP000030653">
    <property type="component" value="Unassembled WGS sequence"/>
</dbReference>
<dbReference type="InterPro" id="IPR011008">
    <property type="entry name" value="Dimeric_a/b-barrel"/>
</dbReference>
<feature type="domain" description="ABM" evidence="2">
    <location>
        <begin position="7"/>
        <end position="97"/>
    </location>
</feature>
<dbReference type="Pfam" id="PF03992">
    <property type="entry name" value="ABM"/>
    <property type="match status" value="1"/>
</dbReference>
<name>M5FU49_DACPD</name>
<dbReference type="PROSITE" id="PS51725">
    <property type="entry name" value="ABM"/>
    <property type="match status" value="1"/>
</dbReference>
<protein>
    <recommendedName>
        <fullName evidence="2">ABM domain-containing protein</fullName>
    </recommendedName>
</protein>
<dbReference type="GeneID" id="63684103"/>
<proteinExistence type="predicted"/>
<keyword evidence="4" id="KW-1185">Reference proteome</keyword>
<dbReference type="Gene3D" id="3.30.70.100">
    <property type="match status" value="1"/>
</dbReference>
<dbReference type="EMBL" id="JH795871">
    <property type="protein sequence ID" value="EJT99019.1"/>
    <property type="molecule type" value="Genomic_DNA"/>
</dbReference>
<dbReference type="PANTHER" id="PTHR40624:SF1">
    <property type="entry name" value="BIOSYNTHESIS MONOOXYGENASE, PUTATIVE (AFU_ORTHOLOGUE AFUA_1G12025)-RELATED"/>
    <property type="match status" value="1"/>
</dbReference>
<dbReference type="AlphaFoldDB" id="M5FU49"/>
<gene>
    <name evidence="3" type="ORF">DACRYDRAFT_110346</name>
</gene>
<accession>M5FU49</accession>
<evidence type="ECO:0000256" key="1">
    <source>
        <dbReference type="SAM" id="MobiDB-lite"/>
    </source>
</evidence>
<sequence>MISDPRVVVTAKFTIKPSKREAFELAWKEFADLVRKLEPKCLVWNVAVSEDGLTYWMYEEYMSQMALEEHEHTPHSKKFSSIAQEGEFFASVGRSSSGETPEINKGSRPYF</sequence>
<organism evidence="3 4">
    <name type="scientific">Dacryopinax primogenitus (strain DJM 731)</name>
    <name type="common">Brown rot fungus</name>
    <dbReference type="NCBI Taxonomy" id="1858805"/>
    <lineage>
        <taxon>Eukaryota</taxon>
        <taxon>Fungi</taxon>
        <taxon>Dikarya</taxon>
        <taxon>Basidiomycota</taxon>
        <taxon>Agaricomycotina</taxon>
        <taxon>Dacrymycetes</taxon>
        <taxon>Dacrymycetales</taxon>
        <taxon>Dacrymycetaceae</taxon>
        <taxon>Dacryopinax</taxon>
    </lineage>
</organism>